<dbReference type="InterPro" id="IPR041698">
    <property type="entry name" value="Methyltransf_25"/>
</dbReference>
<gene>
    <name evidence="2" type="ORF">VLY81_09205</name>
</gene>
<dbReference type="GO" id="GO:0008168">
    <property type="term" value="F:methyltransferase activity"/>
    <property type="evidence" value="ECO:0007669"/>
    <property type="project" value="UniProtKB-KW"/>
</dbReference>
<evidence type="ECO:0000259" key="1">
    <source>
        <dbReference type="Pfam" id="PF13649"/>
    </source>
</evidence>
<dbReference type="Gene3D" id="3.40.50.150">
    <property type="entry name" value="Vaccinia Virus protein VP39"/>
    <property type="match status" value="1"/>
</dbReference>
<dbReference type="GO" id="GO:0032259">
    <property type="term" value="P:methylation"/>
    <property type="evidence" value="ECO:0007669"/>
    <property type="project" value="UniProtKB-KW"/>
</dbReference>
<dbReference type="EMBL" id="CP141614">
    <property type="protein sequence ID" value="WRP15950.1"/>
    <property type="molecule type" value="Genomic_DNA"/>
</dbReference>
<name>A0ABZ1BU26_9FIRM</name>
<dbReference type="PANTHER" id="PTHR43591">
    <property type="entry name" value="METHYLTRANSFERASE"/>
    <property type="match status" value="1"/>
</dbReference>
<organism evidence="2 3">
    <name type="scientific">Geochorda subterranea</name>
    <dbReference type="NCBI Taxonomy" id="3109564"/>
    <lineage>
        <taxon>Bacteria</taxon>
        <taxon>Bacillati</taxon>
        <taxon>Bacillota</taxon>
        <taxon>Limnochordia</taxon>
        <taxon>Limnochordales</taxon>
        <taxon>Geochordaceae</taxon>
        <taxon>Geochorda</taxon>
    </lineage>
</organism>
<protein>
    <submittedName>
        <fullName evidence="2">Class I SAM-dependent methyltransferase</fullName>
        <ecNumber evidence="2">2.1.-.-</ecNumber>
    </submittedName>
</protein>
<dbReference type="Proteomes" id="UP001333102">
    <property type="component" value="Chromosome"/>
</dbReference>
<dbReference type="RefSeq" id="WP_324670378.1">
    <property type="nucleotide sequence ID" value="NZ_CP141614.1"/>
</dbReference>
<evidence type="ECO:0000313" key="2">
    <source>
        <dbReference type="EMBL" id="WRP15950.1"/>
    </source>
</evidence>
<keyword evidence="2" id="KW-0489">Methyltransferase</keyword>
<dbReference type="Pfam" id="PF13649">
    <property type="entry name" value="Methyltransf_25"/>
    <property type="match status" value="1"/>
</dbReference>
<evidence type="ECO:0000313" key="3">
    <source>
        <dbReference type="Proteomes" id="UP001333102"/>
    </source>
</evidence>
<reference evidence="3" key="1">
    <citation type="submission" date="2023-12" db="EMBL/GenBank/DDBJ databases">
        <title>Novel isolates from deep terrestrial aquifers shed light on the physiology and ecology of the class Limnochordia.</title>
        <authorList>
            <person name="Karnachuk O.V."/>
            <person name="Lukina A.P."/>
            <person name="Avakyan M.R."/>
            <person name="Kadnikov V."/>
            <person name="Begmatov S."/>
            <person name="Beletsky A.V."/>
            <person name="Mardanov A.V."/>
            <person name="Ravin N.V."/>
        </authorList>
    </citation>
    <scope>NUCLEOTIDE SEQUENCE [LARGE SCALE GENOMIC DNA]</scope>
    <source>
        <strain evidence="3">LN</strain>
    </source>
</reference>
<keyword evidence="2" id="KW-0808">Transferase</keyword>
<dbReference type="InterPro" id="IPR029063">
    <property type="entry name" value="SAM-dependent_MTases_sf"/>
</dbReference>
<feature type="domain" description="Methyltransferase" evidence="1">
    <location>
        <begin position="41"/>
        <end position="137"/>
    </location>
</feature>
<dbReference type="CDD" id="cd02440">
    <property type="entry name" value="AdoMet_MTases"/>
    <property type="match status" value="1"/>
</dbReference>
<accession>A0ABZ1BU26</accession>
<sequence>MPDEPAGRANEPPWPARYETWRRRWEGAGFRRARLGGERAILDVGCSEGRLAARLARETGRPVLGIDTSDLGFARAFEEASRLGVEHLVGCLRHDAHHLSSLRLPRFAAATFTYSLHCMREPSQALAEVARRLAPGGVLLVVDWVLRPDEAAQGCRRLTTGQIEAMMEDAGLTPIQGVSREGVGLVAGRRPQDLS</sequence>
<proteinExistence type="predicted"/>
<dbReference type="EC" id="2.1.-.-" evidence="2"/>
<keyword evidence="3" id="KW-1185">Reference proteome</keyword>
<dbReference type="SUPFAM" id="SSF53335">
    <property type="entry name" value="S-adenosyl-L-methionine-dependent methyltransferases"/>
    <property type="match status" value="1"/>
</dbReference>